<dbReference type="Proteomes" id="UP000219285">
    <property type="component" value="Chromosome"/>
</dbReference>
<feature type="domain" description="Pyrrolo-quinoline quinone repeat" evidence="6">
    <location>
        <begin position="61"/>
        <end position="98"/>
    </location>
</feature>
<dbReference type="PROSITE" id="PS51257">
    <property type="entry name" value="PROKAR_LIPOPROTEIN"/>
    <property type="match status" value="1"/>
</dbReference>
<dbReference type="KEGG" id="apel:CA267_015415"/>
<dbReference type="EMBL" id="CP052766">
    <property type="protein sequence ID" value="QJR82044.1"/>
    <property type="molecule type" value="Genomic_DNA"/>
</dbReference>
<comment type="function">
    <text evidence="4">Part of the outer membrane protein assembly complex, which is involved in assembly and insertion of beta-barrel proteins into the outer membrane.</text>
</comment>
<evidence type="ECO:0000313" key="7">
    <source>
        <dbReference type="EMBL" id="QJR82044.1"/>
    </source>
</evidence>
<evidence type="ECO:0000313" key="8">
    <source>
        <dbReference type="Proteomes" id="UP000219285"/>
    </source>
</evidence>
<dbReference type="HAMAP" id="MF_00923">
    <property type="entry name" value="OM_assembly_BamB"/>
    <property type="match status" value="1"/>
</dbReference>
<evidence type="ECO:0000259" key="6">
    <source>
        <dbReference type="Pfam" id="PF13360"/>
    </source>
</evidence>
<proteinExistence type="inferred from homology"/>
<dbReference type="InterPro" id="IPR015943">
    <property type="entry name" value="WD40/YVTN_repeat-like_dom_sf"/>
</dbReference>
<accession>A0A6M4MFU9</accession>
<dbReference type="InterPro" id="IPR002372">
    <property type="entry name" value="PQQ_rpt_dom"/>
</dbReference>
<feature type="domain" description="Pyrrolo-quinoline quinone repeat" evidence="6">
    <location>
        <begin position="112"/>
        <end position="329"/>
    </location>
</feature>
<dbReference type="AlphaFoldDB" id="A0A6M4MFU9"/>
<organism evidence="7 8">
    <name type="scientific">Alteromonas pelagimontana</name>
    <dbReference type="NCBI Taxonomy" id="1858656"/>
    <lineage>
        <taxon>Bacteria</taxon>
        <taxon>Pseudomonadati</taxon>
        <taxon>Pseudomonadota</taxon>
        <taxon>Gammaproteobacteria</taxon>
        <taxon>Alteromonadales</taxon>
        <taxon>Alteromonadaceae</taxon>
        <taxon>Alteromonas/Salinimonas group</taxon>
        <taxon>Alteromonas</taxon>
    </lineage>
</organism>
<keyword evidence="3 4" id="KW-0998">Cell outer membrane</keyword>
<feature type="chain" id="PRO_5029067629" description="Outer membrane protein assembly factor BamB" evidence="5">
    <location>
        <begin position="27"/>
        <end position="408"/>
    </location>
</feature>
<comment type="subunit">
    <text evidence="4">Part of the Bam complex.</text>
</comment>
<dbReference type="GO" id="GO:0043165">
    <property type="term" value="P:Gram-negative-bacterium-type cell outer membrane assembly"/>
    <property type="evidence" value="ECO:0007669"/>
    <property type="project" value="UniProtKB-UniRule"/>
</dbReference>
<keyword evidence="4" id="KW-0449">Lipoprotein</keyword>
<gene>
    <name evidence="4 7" type="primary">bamB</name>
    <name evidence="7" type="ORF">CA267_015415</name>
</gene>
<dbReference type="InterPro" id="IPR011047">
    <property type="entry name" value="Quinoprotein_ADH-like_sf"/>
</dbReference>
<reference evidence="7 8" key="2">
    <citation type="submission" date="2020-04" db="EMBL/GenBank/DDBJ databases">
        <title>Complete genome sequence of Alteromonas pelagimontana 5.12T.</title>
        <authorList>
            <person name="Sinha R.K."/>
            <person name="Krishnan K.P."/>
            <person name="Kurian J.P."/>
        </authorList>
    </citation>
    <scope>NUCLEOTIDE SEQUENCE [LARGE SCALE GENOMIC DNA]</scope>
    <source>
        <strain evidence="7 8">5.12</strain>
    </source>
</reference>
<dbReference type="SMART" id="SM00564">
    <property type="entry name" value="PQQ"/>
    <property type="match status" value="6"/>
</dbReference>
<keyword evidence="8" id="KW-1185">Reference proteome</keyword>
<protein>
    <recommendedName>
        <fullName evidence="4">Outer membrane protein assembly factor BamB</fullName>
    </recommendedName>
</protein>
<name>A0A6M4MFU9_9ALTE</name>
<comment type="similarity">
    <text evidence="4">Belongs to the BamB family.</text>
</comment>
<evidence type="ECO:0000256" key="4">
    <source>
        <dbReference type="HAMAP-Rule" id="MF_00923"/>
    </source>
</evidence>
<dbReference type="NCBIfam" id="TIGR03300">
    <property type="entry name" value="assembly_YfgL"/>
    <property type="match status" value="1"/>
</dbReference>
<dbReference type="Pfam" id="PF13360">
    <property type="entry name" value="PQQ_2"/>
    <property type="match status" value="2"/>
</dbReference>
<dbReference type="SUPFAM" id="SSF50998">
    <property type="entry name" value="Quinoprotein alcohol dehydrogenase-like"/>
    <property type="match status" value="1"/>
</dbReference>
<dbReference type="Gene3D" id="2.130.10.10">
    <property type="entry name" value="YVTN repeat-like/Quinoprotein amine dehydrogenase"/>
    <property type="match status" value="1"/>
</dbReference>
<dbReference type="GO" id="GO:0009279">
    <property type="term" value="C:cell outer membrane"/>
    <property type="evidence" value="ECO:0007669"/>
    <property type="project" value="UniProtKB-SubCell"/>
</dbReference>
<dbReference type="NCBIfam" id="NF008351">
    <property type="entry name" value="PRK11138.1"/>
    <property type="match status" value="1"/>
</dbReference>
<evidence type="ECO:0000256" key="2">
    <source>
        <dbReference type="ARBA" id="ARBA00023136"/>
    </source>
</evidence>
<keyword evidence="1 4" id="KW-0732">Signal</keyword>
<feature type="signal peptide" evidence="5">
    <location>
        <begin position="1"/>
        <end position="26"/>
    </location>
</feature>
<evidence type="ECO:0000256" key="3">
    <source>
        <dbReference type="ARBA" id="ARBA00023237"/>
    </source>
</evidence>
<keyword evidence="4" id="KW-0564">Palmitate</keyword>
<evidence type="ECO:0000256" key="5">
    <source>
        <dbReference type="SAM" id="SignalP"/>
    </source>
</evidence>
<comment type="subcellular location">
    <subcellularLocation>
        <location evidence="4">Cell outer membrane</location>
        <topology evidence="4">Lipid-anchor</topology>
    </subcellularLocation>
</comment>
<dbReference type="GO" id="GO:0051205">
    <property type="term" value="P:protein insertion into membrane"/>
    <property type="evidence" value="ECO:0007669"/>
    <property type="project" value="UniProtKB-UniRule"/>
</dbReference>
<dbReference type="PANTHER" id="PTHR34512:SF30">
    <property type="entry name" value="OUTER MEMBRANE PROTEIN ASSEMBLY FACTOR BAMB"/>
    <property type="match status" value="1"/>
</dbReference>
<sequence length="408" mass="44063">MTRALTLALALSATLSGCSTVSGWFADEDELEIRQLKPIEEQFKPKVNWDRDIGDGIDDYFSRLRPVFANDKIYVADRHGDVAALNPENGKVVWEKDFAIFHDEGFLSSITRLWASGESARIGGLSVYGDKVFIGTENGAVMALNAENGEVIWEQSVPGEILASPAQDEGILVINTGSGVLFGLNAETGEQIWQHESDVPPLTLRGISAPAAANGGALVGTATGKLQVNILESGLLAWETAITTPAGATELERIVDVDSAPLLYGGIVYAVSYNGTLAAVELRSGRVIWKREYGSYRNVTMNDNTIFVVDNKSFIYALDRRNGVELWSQGALKQRSLTAAEPIGNYIVVGDKWGFLHWVNQETGKVEARLDLGGDDEDEAIYAAPVKVGDAIVTITRDGTVASITTPQ</sequence>
<keyword evidence="2 4" id="KW-0472">Membrane</keyword>
<dbReference type="RefSeq" id="WP_075610234.1">
    <property type="nucleotide sequence ID" value="NZ_CP052766.1"/>
</dbReference>
<evidence type="ECO:0000256" key="1">
    <source>
        <dbReference type="ARBA" id="ARBA00022729"/>
    </source>
</evidence>
<dbReference type="PANTHER" id="PTHR34512">
    <property type="entry name" value="CELL SURFACE PROTEIN"/>
    <property type="match status" value="1"/>
</dbReference>
<dbReference type="InterPro" id="IPR017687">
    <property type="entry name" value="BamB"/>
</dbReference>
<dbReference type="OrthoDB" id="5173551at2"/>
<dbReference type="InterPro" id="IPR018391">
    <property type="entry name" value="PQQ_b-propeller_rpt"/>
</dbReference>
<reference evidence="8" key="1">
    <citation type="submission" date="2014-12" db="EMBL/GenBank/DDBJ databases">
        <title>Complete genome sequence of a multi-drug resistant Klebsiella pneumoniae.</title>
        <authorList>
            <person name="Hua X."/>
            <person name="Chen Q."/>
            <person name="Li X."/>
            <person name="Feng Y."/>
            <person name="Ruan Z."/>
            <person name="Yu Y."/>
        </authorList>
    </citation>
    <scope>NUCLEOTIDE SEQUENCE [LARGE SCALE GENOMIC DNA]</scope>
    <source>
        <strain evidence="8">5.12</strain>
    </source>
</reference>